<dbReference type="KEGG" id="mprn:Q3V37_24790"/>
<dbReference type="Proteomes" id="UP001235874">
    <property type="component" value="Chromosome"/>
</dbReference>
<sequence length="159" mass="16830">MTDQVPLPRPEANGRHSAHLIDPIMVLTLSRDGSTSLIRVVGEIDMSNAHLITELVELLCATPTPLVTLDLSEVRFFGAHGVSALLRTNALIAAAGGRLVLREPSPFVRRILSVCRVARHLTLDLSPASVGPAVNGVAARLTHRAPAARAHASSTEATT</sequence>
<dbReference type="PROSITE" id="PS50801">
    <property type="entry name" value="STAS"/>
    <property type="match status" value="1"/>
</dbReference>
<name>A0AAJ6HV74_9ACTN</name>
<dbReference type="SUPFAM" id="SSF52091">
    <property type="entry name" value="SpoIIaa-like"/>
    <property type="match status" value="1"/>
</dbReference>
<organism evidence="2 3">
    <name type="scientific">Micromonospora profundi</name>
    <dbReference type="NCBI Taxonomy" id="1420889"/>
    <lineage>
        <taxon>Bacteria</taxon>
        <taxon>Bacillati</taxon>
        <taxon>Actinomycetota</taxon>
        <taxon>Actinomycetes</taxon>
        <taxon>Micromonosporales</taxon>
        <taxon>Micromonosporaceae</taxon>
        <taxon>Micromonospora</taxon>
    </lineage>
</organism>
<dbReference type="CDD" id="cd07043">
    <property type="entry name" value="STAS_anti-anti-sigma_factors"/>
    <property type="match status" value="1"/>
</dbReference>
<accession>A0AAJ6HV74</accession>
<dbReference type="GO" id="GO:0043856">
    <property type="term" value="F:anti-sigma factor antagonist activity"/>
    <property type="evidence" value="ECO:0007669"/>
    <property type="project" value="TreeGrafter"/>
</dbReference>
<dbReference type="PANTHER" id="PTHR33495">
    <property type="entry name" value="ANTI-SIGMA FACTOR ANTAGONIST TM_1081-RELATED-RELATED"/>
    <property type="match status" value="1"/>
</dbReference>
<dbReference type="EMBL" id="CP130472">
    <property type="protein sequence ID" value="WLS44574.1"/>
    <property type="molecule type" value="Genomic_DNA"/>
</dbReference>
<dbReference type="RefSeq" id="WP_306271806.1">
    <property type="nucleotide sequence ID" value="NZ_CP130472.1"/>
</dbReference>
<feature type="domain" description="STAS" evidence="1">
    <location>
        <begin position="25"/>
        <end position="137"/>
    </location>
</feature>
<evidence type="ECO:0000259" key="1">
    <source>
        <dbReference type="PROSITE" id="PS50801"/>
    </source>
</evidence>
<protein>
    <submittedName>
        <fullName evidence="2">STAS domain-containing protein</fullName>
    </submittedName>
</protein>
<dbReference type="AlphaFoldDB" id="A0AAJ6HV74"/>
<reference evidence="2 3" key="1">
    <citation type="submission" date="2023-07" db="EMBL/GenBank/DDBJ databases">
        <title>Micromonospora profundi TRM 95458 converts glycerol to a new osmotic compound.</title>
        <authorList>
            <person name="Lu D."/>
        </authorList>
    </citation>
    <scope>NUCLEOTIDE SEQUENCE [LARGE SCALE GENOMIC DNA]</scope>
    <source>
        <strain evidence="2 3">TRM95458</strain>
    </source>
</reference>
<evidence type="ECO:0000313" key="3">
    <source>
        <dbReference type="Proteomes" id="UP001235874"/>
    </source>
</evidence>
<dbReference type="Gene3D" id="3.30.750.24">
    <property type="entry name" value="STAS domain"/>
    <property type="match status" value="1"/>
</dbReference>
<keyword evidence="3" id="KW-1185">Reference proteome</keyword>
<dbReference type="Pfam" id="PF01740">
    <property type="entry name" value="STAS"/>
    <property type="match status" value="1"/>
</dbReference>
<proteinExistence type="predicted"/>
<dbReference type="InterPro" id="IPR002645">
    <property type="entry name" value="STAS_dom"/>
</dbReference>
<evidence type="ECO:0000313" key="2">
    <source>
        <dbReference type="EMBL" id="WLS44574.1"/>
    </source>
</evidence>
<gene>
    <name evidence="2" type="ORF">Q3V37_24790</name>
</gene>
<dbReference type="InterPro" id="IPR036513">
    <property type="entry name" value="STAS_dom_sf"/>
</dbReference>